<dbReference type="AlphaFoldDB" id="A0A1G4KC28"/>
<feature type="transmembrane region" description="Helical" evidence="1">
    <location>
        <begin position="63"/>
        <end position="81"/>
    </location>
</feature>
<dbReference type="InterPro" id="IPR021102">
    <property type="entry name" value="PNGase_A"/>
</dbReference>
<dbReference type="PANTHER" id="PTHR31104">
    <property type="entry name" value="PEPTIDE-N4-(N-ACETYL-BETA-GLUCOSAMINYL)ASPARAGINE AMIDASE A PROTEIN"/>
    <property type="match status" value="1"/>
</dbReference>
<feature type="domain" description="Peptide N-acetyl-beta-D-glucosaminyl asparaginase amidase A N-terminal" evidence="2">
    <location>
        <begin position="111"/>
        <end position="451"/>
    </location>
</feature>
<proteinExistence type="predicted"/>
<dbReference type="Pfam" id="PF12222">
    <property type="entry name" value="PNGaseA"/>
    <property type="match status" value="1"/>
</dbReference>
<dbReference type="Proteomes" id="UP000191024">
    <property type="component" value="Chromosome G"/>
</dbReference>
<evidence type="ECO:0000256" key="1">
    <source>
        <dbReference type="SAM" id="Phobius"/>
    </source>
</evidence>
<keyword evidence="1" id="KW-0472">Membrane</keyword>
<dbReference type="EMBL" id="LT598469">
    <property type="protein sequence ID" value="SCV01870.1"/>
    <property type="molecule type" value="Genomic_DNA"/>
</dbReference>
<evidence type="ECO:0000259" key="2">
    <source>
        <dbReference type="Pfam" id="PF12222"/>
    </source>
</evidence>
<name>A0A1G4KC28_9SACH</name>
<keyword evidence="1" id="KW-1133">Transmembrane helix</keyword>
<evidence type="ECO:0000313" key="3">
    <source>
        <dbReference type="EMBL" id="SCV01870.1"/>
    </source>
</evidence>
<evidence type="ECO:0000313" key="4">
    <source>
        <dbReference type="Proteomes" id="UP000191024"/>
    </source>
</evidence>
<reference evidence="3 4" key="1">
    <citation type="submission" date="2016-03" db="EMBL/GenBank/DDBJ databases">
        <authorList>
            <person name="Devillers H."/>
        </authorList>
    </citation>
    <scope>NUCLEOTIDE SEQUENCE [LARGE SCALE GENOMIC DNA]</scope>
    <source>
        <strain evidence="3">CBS 11717</strain>
    </source>
</reference>
<accession>A0A1G4KC28</accession>
<organism evidence="3 4">
    <name type="scientific">Lachancea mirantina</name>
    <dbReference type="NCBI Taxonomy" id="1230905"/>
    <lineage>
        <taxon>Eukaryota</taxon>
        <taxon>Fungi</taxon>
        <taxon>Dikarya</taxon>
        <taxon>Ascomycota</taxon>
        <taxon>Saccharomycotina</taxon>
        <taxon>Saccharomycetes</taxon>
        <taxon>Saccharomycetales</taxon>
        <taxon>Saccharomycetaceae</taxon>
        <taxon>Lachancea</taxon>
    </lineage>
</organism>
<sequence length="657" mass="75871">MGTKGRENEIYDNLMRNWKDAGDCEDLKDAKDYKNFDVEKQQVPAPCRPLSRRNRPRKWIQRLFYLVFSILTLHVAFRHFSFPVCPHLRSKASFPSVQQSFEITVEKLPNQDPVHTQLLLTHSFGDSWGKPAHVEFHPYKNGHYNKVVLELVTNVTGTQFDRLVHVFLDDINVWRSSTAEPWGKKTIVSESIKDITKYISLFERDQLDLTLQLDNLVTSRLDGVFNVQLFIHYYNEPTVESSQAPSLREKMLEYFTKPPQEVTPLVSHFARTPLFYYPLSSQGNPRWTRTLPEFETTSNITRAVLEIFASGNAAEEFWYTNVLDRYTSRFRDSGHELLGHGPLRLIRVYLTNSDVSHLVESFIPTPIIFSGGVSPPLWRPCVGMQAFDLEAYTIDLTPFLSILKEGVWELQIEVISSVSEDYKATVGENWILSGNIMLWNQESDENNVSSVSFENSTLSPPFFKVLAYDSEDDKLFQRVDAKDDMTAKSQIRIDGKNYTMIKKTENTLMSLQDYSSNGDVEHFDVILERLHNISILSEVSTVFEYIDKTFWTFHGRLNTTLNDNDHSELRYKAEVSRLLDRYVALNYQEESKHTDIILSLAGSQSGNSTYTLTPTGNYGSGDSLHSVRVHREWPHRESYSRNVVVEDNRVTEDNFKR</sequence>
<keyword evidence="4" id="KW-1185">Reference proteome</keyword>
<keyword evidence="1" id="KW-0812">Transmembrane</keyword>
<gene>
    <name evidence="3" type="ORF">LAMI_0G14290G</name>
</gene>
<protein>
    <submittedName>
        <fullName evidence="3">LAMI_0G14290g1_1</fullName>
    </submittedName>
</protein>
<dbReference type="InterPro" id="IPR056948">
    <property type="entry name" value="PNGaseA_N"/>
</dbReference>
<dbReference type="OrthoDB" id="1612078at2759"/>